<dbReference type="Gene3D" id="3.90.640.10">
    <property type="entry name" value="Actin, Chain A, domain 4"/>
    <property type="match status" value="1"/>
</dbReference>
<dbReference type="EMBL" id="HBFR01017447">
    <property type="protein sequence ID" value="CAD8885523.1"/>
    <property type="molecule type" value="Transcribed_RNA"/>
</dbReference>
<sequence length="417" mass="44500">MATDPLSSSISTNTVILELGHKIFRAGYAGDFRPRCTAPAPPISARTFSGYLSALTPALSNLLLQGLLAGTAPGGGLRAIVLDRGLGEDPRFRRAVVWALLDGLGGVPSDRGRALVGSVCFLPSIVAALYSMPRASGRTKQEEEDDVSRKFTTGTVALVVDWGAADVRVACVYHDGGEDYGWDGRDVTPAHVIDGTYQVCPMGFESILRNLRQYLPASSPNGDTWSRSDTFEIFQTITRTMITNGTLHPSCKDVVDNFAEKKEEEPSTSYPVTLPSSGHLSFPVLPDPVLDSLALIFDANDPDSPPYALLECLLSCPIDMRKRAASNILVVGGGAEALRGAGVDVIAGLRCATERGVSEGRKFARLKVCVEGMVIRDPVGKERELGAWLGASVAACAEEIGTGGWITRASFLPREED</sequence>
<organism evidence="1">
    <name type="scientific">Corethron hystrix</name>
    <dbReference type="NCBI Taxonomy" id="216773"/>
    <lineage>
        <taxon>Eukaryota</taxon>
        <taxon>Sar</taxon>
        <taxon>Stramenopiles</taxon>
        <taxon>Ochrophyta</taxon>
        <taxon>Bacillariophyta</taxon>
        <taxon>Coscinodiscophyceae</taxon>
        <taxon>Corethrophycidae</taxon>
        <taxon>Corethrales</taxon>
        <taxon>Corethraceae</taxon>
        <taxon>Corethron</taxon>
    </lineage>
</organism>
<evidence type="ECO:0008006" key="2">
    <source>
        <dbReference type="Google" id="ProtNLM"/>
    </source>
</evidence>
<evidence type="ECO:0000313" key="1">
    <source>
        <dbReference type="EMBL" id="CAD8885523.1"/>
    </source>
</evidence>
<dbReference type="Gene3D" id="3.30.420.40">
    <property type="match status" value="2"/>
</dbReference>
<gene>
    <name evidence="1" type="ORF">CHYS00102_LOCUS12720</name>
</gene>
<protein>
    <recommendedName>
        <fullName evidence="2">Actin-like ATPase domain-containing protein</fullName>
    </recommendedName>
</protein>
<accession>A0A7S1BG63</accession>
<dbReference type="SUPFAM" id="SSF53067">
    <property type="entry name" value="Actin-like ATPase domain"/>
    <property type="match status" value="1"/>
</dbReference>
<proteinExistence type="predicted"/>
<dbReference type="InterPro" id="IPR043129">
    <property type="entry name" value="ATPase_NBD"/>
</dbReference>
<name>A0A7S1BG63_9STRA</name>
<dbReference type="AlphaFoldDB" id="A0A7S1BG63"/>
<reference evidence="1" key="1">
    <citation type="submission" date="2021-01" db="EMBL/GenBank/DDBJ databases">
        <authorList>
            <person name="Corre E."/>
            <person name="Pelletier E."/>
            <person name="Niang G."/>
            <person name="Scheremetjew M."/>
            <person name="Finn R."/>
            <person name="Kale V."/>
            <person name="Holt S."/>
            <person name="Cochrane G."/>
            <person name="Meng A."/>
            <person name="Brown T."/>
            <person name="Cohen L."/>
        </authorList>
    </citation>
    <scope>NUCLEOTIDE SEQUENCE</scope>
    <source>
        <strain evidence="1">308</strain>
    </source>
</reference>